<accession>A0A7C4XLD8</accession>
<feature type="signal peptide" evidence="1">
    <location>
        <begin position="1"/>
        <end position="25"/>
    </location>
</feature>
<dbReference type="Gene3D" id="2.60.120.260">
    <property type="entry name" value="Galactose-binding domain-like"/>
    <property type="match status" value="1"/>
</dbReference>
<evidence type="ECO:0000313" key="3">
    <source>
        <dbReference type="EMBL" id="HGV97040.1"/>
    </source>
</evidence>
<dbReference type="Pfam" id="PF20773">
    <property type="entry name" value="InhA-like_MAM"/>
    <property type="match status" value="1"/>
</dbReference>
<dbReference type="InterPro" id="IPR026444">
    <property type="entry name" value="Secre_tail"/>
</dbReference>
<dbReference type="InterPro" id="IPR013320">
    <property type="entry name" value="ConA-like_dom_sf"/>
</dbReference>
<dbReference type="SUPFAM" id="SSF49899">
    <property type="entry name" value="Concanavalin A-like lectins/glucanases"/>
    <property type="match status" value="1"/>
</dbReference>
<keyword evidence="1" id="KW-0732">Signal</keyword>
<dbReference type="NCBIfam" id="TIGR04183">
    <property type="entry name" value="Por_Secre_tail"/>
    <property type="match status" value="1"/>
</dbReference>
<organism evidence="3">
    <name type="scientific">candidate division WOR-3 bacterium</name>
    <dbReference type="NCBI Taxonomy" id="2052148"/>
    <lineage>
        <taxon>Bacteria</taxon>
        <taxon>Bacteria division WOR-3</taxon>
    </lineage>
</organism>
<proteinExistence type="predicted"/>
<sequence>MKKAIITICLLAGSFLFASQRVVVAEEFTATWCVYCPSAARGLDQLYEEAHDSLVVIAYHSSSSGDPFYTAEAAARASYYNLQGYPTAWFDGVLSVVGGTYPNGTMYGNYRTRFNQRKIIDSPLEIELSCIYDSTTNSGTVTAEITNTSTSGISGTLHFVVTETYIPYFWQGMDRLDFVMRDMLPDASGESVSIPVGDTIIRTRNFTISSTWNERNCYIVVFVQSSSREIYQGAGVSLITEPHMQYYGMRITETTGNNNGFVEPGESAEIKASGRNFWHGDYSGGATVQCSDPYITISGCNSSYDTIKFPEVDTVVTFTIDVDPSCPDPYLTSFYLNFGPSIDTIPFMVTTHPGFSDDIESGANGWTHSGPGDYWHITEHKSHSPTHSWYCGFEGSWQYVNNSNSSLISPYFVATPDSSLTFWHQYSLESNFDFGYLELDNGSGWWKKLSNYNGIMSSWTQVSYSLTEYRGQTIRVRFRLTSDGSVVQEGWYIDDVLVPTYVGIEEGKIEPVSLRLEVSPNPFPDQLKIRYQIPDASKNFSVEVYDATGRLVRDFSCLIVNGKGSTIVWKGDDNSGNALPNGIYFVKLQTESGSIIEKVIRVR</sequence>
<evidence type="ECO:0000256" key="1">
    <source>
        <dbReference type="SAM" id="SignalP"/>
    </source>
</evidence>
<dbReference type="InterPro" id="IPR013783">
    <property type="entry name" value="Ig-like_fold"/>
</dbReference>
<dbReference type="NCBIfam" id="NF038128">
    <property type="entry name" value="choice_anch_J"/>
    <property type="match status" value="1"/>
</dbReference>
<dbReference type="InterPro" id="IPR025965">
    <property type="entry name" value="FlgD/Vpr_Ig-like"/>
</dbReference>
<dbReference type="Gene3D" id="2.60.40.4070">
    <property type="match status" value="1"/>
</dbReference>
<dbReference type="InterPro" id="IPR036249">
    <property type="entry name" value="Thioredoxin-like_sf"/>
</dbReference>
<name>A0A7C4XLD8_UNCW3</name>
<feature type="chain" id="PRO_5027921611" evidence="1">
    <location>
        <begin position="26"/>
        <end position="603"/>
    </location>
</feature>
<reference evidence="3" key="1">
    <citation type="journal article" date="2020" name="mSystems">
        <title>Genome- and Community-Level Interaction Insights into Carbon Utilization and Element Cycling Functions of Hydrothermarchaeota in Hydrothermal Sediment.</title>
        <authorList>
            <person name="Zhou Z."/>
            <person name="Liu Y."/>
            <person name="Xu W."/>
            <person name="Pan J."/>
            <person name="Luo Z.H."/>
            <person name="Li M."/>
        </authorList>
    </citation>
    <scope>NUCLEOTIDE SEQUENCE [LARGE SCALE GENOMIC DNA]</scope>
    <source>
        <strain evidence="3">SpSt-774</strain>
    </source>
</reference>
<dbReference type="AlphaFoldDB" id="A0A7C4XLD8"/>
<dbReference type="EMBL" id="DTGZ01000037">
    <property type="protein sequence ID" value="HGV97040.1"/>
    <property type="molecule type" value="Genomic_DNA"/>
</dbReference>
<dbReference type="Gene3D" id="2.60.40.10">
    <property type="entry name" value="Immunoglobulins"/>
    <property type="match status" value="1"/>
</dbReference>
<dbReference type="Gene3D" id="3.40.30.10">
    <property type="entry name" value="Glutaredoxin"/>
    <property type="match status" value="1"/>
</dbReference>
<dbReference type="PROSITE" id="PS51352">
    <property type="entry name" value="THIOREDOXIN_2"/>
    <property type="match status" value="1"/>
</dbReference>
<dbReference type="InterPro" id="IPR013766">
    <property type="entry name" value="Thioredoxin_domain"/>
</dbReference>
<protein>
    <submittedName>
        <fullName evidence="3">Omp28-related outer membrane protein</fullName>
    </submittedName>
</protein>
<feature type="domain" description="Thioredoxin" evidence="2">
    <location>
        <begin position="1"/>
        <end position="125"/>
    </location>
</feature>
<comment type="caution">
    <text evidence="3">The sequence shown here is derived from an EMBL/GenBank/DDBJ whole genome shotgun (WGS) entry which is preliminary data.</text>
</comment>
<dbReference type="Pfam" id="PF13860">
    <property type="entry name" value="FlgD_ig"/>
    <property type="match status" value="1"/>
</dbReference>
<evidence type="ECO:0000259" key="2">
    <source>
        <dbReference type="PROSITE" id="PS51352"/>
    </source>
</evidence>
<dbReference type="SUPFAM" id="SSF52833">
    <property type="entry name" value="Thioredoxin-like"/>
    <property type="match status" value="1"/>
</dbReference>
<gene>
    <name evidence="3" type="ORF">ENV60_01940</name>
</gene>